<dbReference type="EMBL" id="LWMH01000003">
    <property type="protein sequence ID" value="KZS43125.1"/>
    <property type="molecule type" value="Genomic_DNA"/>
</dbReference>
<keyword evidence="3" id="KW-1185">Reference proteome</keyword>
<gene>
    <name evidence="2" type="ORF">AWU65_00430</name>
</gene>
<dbReference type="STRING" id="59843.A3958_23345"/>
<dbReference type="AlphaFoldDB" id="A0A163DC16"/>
<name>A0A163DC16_9BACL</name>
<dbReference type="GeneID" id="97555212"/>
<comment type="caution">
    <text evidence="2">The sequence shown here is derived from an EMBL/GenBank/DDBJ whole genome shotgun (WGS) entry which is preliminary data.</text>
</comment>
<feature type="signal peptide" evidence="1">
    <location>
        <begin position="1"/>
        <end position="27"/>
    </location>
</feature>
<keyword evidence="1" id="KW-0732">Signal</keyword>
<dbReference type="Proteomes" id="UP000076796">
    <property type="component" value="Unassembled WGS sequence"/>
</dbReference>
<evidence type="ECO:0000256" key="1">
    <source>
        <dbReference type="SAM" id="SignalP"/>
    </source>
</evidence>
<feature type="chain" id="PRO_5038881167" evidence="1">
    <location>
        <begin position="28"/>
        <end position="411"/>
    </location>
</feature>
<sequence length="411" mass="44068">MNKIYKVLTTTTILAMTALPIAASAQGAPPASIHSEQGSNVNQVKRVPGTLGYITDYVNDKTGKSITVTGRGLAATDQREIKLSISKNTKIVDAQGNKVQLQTIVDKNKAIKAFYSPNITKSLPAQGAALTIIVSDHDFAAIDGTISEINERGFLVEGSNVYGDNAETIWLHPDPKTTIIDQNGKTLKASDLKAGMTVRSFYGPYVALSFPPQSSTNYILVNTDSANDEQETEAGINGILTEKTDGRISISGQPSNPDGYEYVVLAIDGDTQIVDAQGKPLTSDVLNEGRRIEAQYVPVIYPALPHADKIVVSDASAPRVEGTITASERTTQDHLYINVGSDQSTDNDIILNISKDTQIIGLSPYEKLKPGTKIVAYHSLIMTKSIPAITSAEVIVVQPDITLPFESPIKG</sequence>
<reference evidence="2" key="1">
    <citation type="journal article" date="2016" name="Genome Announc.">
        <title>Draft genomes of two strains of Paenibacillus glucanolyticus with capability to degrade lignocellulose.</title>
        <authorList>
            <person name="Mathews S.L."/>
            <person name="Pawlak J."/>
            <person name="Grunden A.M."/>
        </authorList>
    </citation>
    <scope>NUCLEOTIDE SEQUENCE [LARGE SCALE GENOMIC DNA]</scope>
    <source>
        <strain evidence="2">SLM1</strain>
    </source>
</reference>
<dbReference type="OrthoDB" id="2029085at2"/>
<protein>
    <submittedName>
        <fullName evidence="2">Peptidase</fullName>
    </submittedName>
</protein>
<organism evidence="2 3">
    <name type="scientific">Paenibacillus glucanolyticus</name>
    <dbReference type="NCBI Taxonomy" id="59843"/>
    <lineage>
        <taxon>Bacteria</taxon>
        <taxon>Bacillati</taxon>
        <taxon>Bacillota</taxon>
        <taxon>Bacilli</taxon>
        <taxon>Bacillales</taxon>
        <taxon>Paenibacillaceae</taxon>
        <taxon>Paenibacillus</taxon>
    </lineage>
</organism>
<dbReference type="RefSeq" id="WP_063480595.1">
    <property type="nucleotide sequence ID" value="NZ_CP147845.1"/>
</dbReference>
<proteinExistence type="predicted"/>
<evidence type="ECO:0000313" key="2">
    <source>
        <dbReference type="EMBL" id="KZS43125.1"/>
    </source>
</evidence>
<accession>A0A163DC16</accession>
<evidence type="ECO:0000313" key="3">
    <source>
        <dbReference type="Proteomes" id="UP000076796"/>
    </source>
</evidence>